<keyword evidence="1" id="KW-0808">Transferase</keyword>
<dbReference type="Pfam" id="PF04364">
    <property type="entry name" value="DNA_pol3_chi"/>
    <property type="match status" value="1"/>
</dbReference>
<dbReference type="PANTHER" id="PTHR38767">
    <property type="entry name" value="DNA POLYMERASE III SUBUNIT CHI"/>
    <property type="match status" value="1"/>
</dbReference>
<gene>
    <name evidence="1" type="ORF">Q8947_03535</name>
</gene>
<keyword evidence="1" id="KW-0548">Nucleotidyltransferase</keyword>
<name>A0ABU1D3P4_9BURK</name>
<dbReference type="RefSeq" id="WP_165277546.1">
    <property type="nucleotide sequence ID" value="NZ_JAUZQE010000005.1"/>
</dbReference>
<accession>A0ABU1D3P4</accession>
<dbReference type="GO" id="GO:0003887">
    <property type="term" value="F:DNA-directed DNA polymerase activity"/>
    <property type="evidence" value="ECO:0007669"/>
    <property type="project" value="UniProtKB-EC"/>
</dbReference>
<dbReference type="PANTHER" id="PTHR38767:SF1">
    <property type="entry name" value="DNA POLYMERASE III SUBUNIT CHI"/>
    <property type="match status" value="1"/>
</dbReference>
<dbReference type="Gene3D" id="3.40.50.10110">
    <property type="entry name" value="DNA polymerase III subunit chi"/>
    <property type="match status" value="1"/>
</dbReference>
<proteinExistence type="predicted"/>
<organism evidence="1 2">
    <name type="scientific">Yanghanlia caeni</name>
    <dbReference type="NCBI Taxonomy" id="3064283"/>
    <lineage>
        <taxon>Bacteria</taxon>
        <taxon>Pseudomonadati</taxon>
        <taxon>Pseudomonadota</taxon>
        <taxon>Betaproteobacteria</taxon>
        <taxon>Burkholderiales</taxon>
        <taxon>Alcaligenaceae</taxon>
        <taxon>Yanghanlia</taxon>
    </lineage>
</organism>
<dbReference type="InterPro" id="IPR036768">
    <property type="entry name" value="PolIII_chi_sf"/>
</dbReference>
<comment type="caution">
    <text evidence="1">The sequence shown here is derived from an EMBL/GenBank/DDBJ whole genome shotgun (WGS) entry which is preliminary data.</text>
</comment>
<dbReference type="EC" id="2.7.7.7" evidence="1"/>
<reference evidence="1 2" key="1">
    <citation type="submission" date="2023-08" db="EMBL/GenBank/DDBJ databases">
        <title>Alcaligenaceae gen. nov., a novel taxon isolated from the sludge of Yixing Pesticide Factory.</title>
        <authorList>
            <person name="Ruan L."/>
        </authorList>
    </citation>
    <scope>NUCLEOTIDE SEQUENCE [LARGE SCALE GENOMIC DNA]</scope>
    <source>
        <strain evidence="1 2">LG-2</strain>
    </source>
</reference>
<dbReference type="EMBL" id="JAUZQE010000005">
    <property type="protein sequence ID" value="MDR4125057.1"/>
    <property type="molecule type" value="Genomic_DNA"/>
</dbReference>
<sequence>MPVRVDFAFGAADRLLKACEVTRKQVAAGRRLVVYTGNAARLAKFDRLLWQFESTAFVPHVMADDPLASCTPVLLTTRAPEPALATDNTWLLNLDTECPPGAEHFGRILEIVSGHPDDKAAARRRWRAYQDAGHELRAFDISGT</sequence>
<dbReference type="InterPro" id="IPR007459">
    <property type="entry name" value="DNA_pol3_chi"/>
</dbReference>
<dbReference type="Proteomes" id="UP001232156">
    <property type="component" value="Unassembled WGS sequence"/>
</dbReference>
<evidence type="ECO:0000313" key="2">
    <source>
        <dbReference type="Proteomes" id="UP001232156"/>
    </source>
</evidence>
<keyword evidence="2" id="KW-1185">Reference proteome</keyword>
<protein>
    <submittedName>
        <fullName evidence="1">DNA polymerase III subunit chi</fullName>
        <ecNumber evidence="1">2.7.7.7</ecNumber>
    </submittedName>
</protein>
<dbReference type="SUPFAM" id="SSF102400">
    <property type="entry name" value="DNA polymerase III chi subunit"/>
    <property type="match status" value="1"/>
</dbReference>
<evidence type="ECO:0000313" key="1">
    <source>
        <dbReference type="EMBL" id="MDR4125057.1"/>
    </source>
</evidence>